<keyword evidence="2" id="KW-1185">Reference proteome</keyword>
<evidence type="ECO:0000313" key="1">
    <source>
        <dbReference type="EMBL" id="MPC65032.1"/>
    </source>
</evidence>
<evidence type="ECO:0000313" key="2">
    <source>
        <dbReference type="Proteomes" id="UP000324222"/>
    </source>
</evidence>
<proteinExistence type="predicted"/>
<dbReference type="AlphaFoldDB" id="A0A5B7H1S5"/>
<reference evidence="1 2" key="1">
    <citation type="submission" date="2019-05" db="EMBL/GenBank/DDBJ databases">
        <title>Another draft genome of Portunus trituberculatus and its Hox gene families provides insights of decapod evolution.</title>
        <authorList>
            <person name="Jeong J.-H."/>
            <person name="Song I."/>
            <person name="Kim S."/>
            <person name="Choi T."/>
            <person name="Kim D."/>
            <person name="Ryu S."/>
            <person name="Kim W."/>
        </authorList>
    </citation>
    <scope>NUCLEOTIDE SEQUENCE [LARGE SCALE GENOMIC DNA]</scope>
    <source>
        <tissue evidence="1">Muscle</tissue>
    </source>
</reference>
<sequence>MRYAMLHRIVSCLCIPAPVGRSSTCSARYAGFCYVTCSPGRQSCPALMTSLPLFLRLLVVTRRGRVTAVLRGRVLGNLHIVEVAPVAPGSIDIAGATLVGARWSCHM</sequence>
<protein>
    <submittedName>
        <fullName evidence="1">Uncharacterized protein</fullName>
    </submittedName>
</protein>
<dbReference type="Proteomes" id="UP000324222">
    <property type="component" value="Unassembled WGS sequence"/>
</dbReference>
<accession>A0A5B7H1S5</accession>
<comment type="caution">
    <text evidence="1">The sequence shown here is derived from an EMBL/GenBank/DDBJ whole genome shotgun (WGS) entry which is preliminary data.</text>
</comment>
<dbReference type="EMBL" id="VSRR010022839">
    <property type="protein sequence ID" value="MPC65032.1"/>
    <property type="molecule type" value="Genomic_DNA"/>
</dbReference>
<gene>
    <name evidence="1" type="ORF">E2C01_059156</name>
</gene>
<organism evidence="1 2">
    <name type="scientific">Portunus trituberculatus</name>
    <name type="common">Swimming crab</name>
    <name type="synonym">Neptunus trituberculatus</name>
    <dbReference type="NCBI Taxonomy" id="210409"/>
    <lineage>
        <taxon>Eukaryota</taxon>
        <taxon>Metazoa</taxon>
        <taxon>Ecdysozoa</taxon>
        <taxon>Arthropoda</taxon>
        <taxon>Crustacea</taxon>
        <taxon>Multicrustacea</taxon>
        <taxon>Malacostraca</taxon>
        <taxon>Eumalacostraca</taxon>
        <taxon>Eucarida</taxon>
        <taxon>Decapoda</taxon>
        <taxon>Pleocyemata</taxon>
        <taxon>Brachyura</taxon>
        <taxon>Eubrachyura</taxon>
        <taxon>Portunoidea</taxon>
        <taxon>Portunidae</taxon>
        <taxon>Portuninae</taxon>
        <taxon>Portunus</taxon>
    </lineage>
</organism>
<name>A0A5B7H1S5_PORTR</name>